<dbReference type="Proteomes" id="UP001216150">
    <property type="component" value="Unassembled WGS sequence"/>
</dbReference>
<keyword evidence="1" id="KW-0732">Signal</keyword>
<organism evidence="2 3">
    <name type="scientific">Penicillium hetheringtonii</name>
    <dbReference type="NCBI Taxonomy" id="911720"/>
    <lineage>
        <taxon>Eukaryota</taxon>
        <taxon>Fungi</taxon>
        <taxon>Dikarya</taxon>
        <taxon>Ascomycota</taxon>
        <taxon>Pezizomycotina</taxon>
        <taxon>Eurotiomycetes</taxon>
        <taxon>Eurotiomycetidae</taxon>
        <taxon>Eurotiales</taxon>
        <taxon>Aspergillaceae</taxon>
        <taxon>Penicillium</taxon>
    </lineage>
</organism>
<protein>
    <submittedName>
        <fullName evidence="2">Uncharacterized protein</fullName>
    </submittedName>
</protein>
<dbReference type="EMBL" id="JAQJAC010000005">
    <property type="protein sequence ID" value="KAJ5583790.1"/>
    <property type="molecule type" value="Genomic_DNA"/>
</dbReference>
<name>A0AAD6DI49_9EURO</name>
<feature type="chain" id="PRO_5042279096" evidence="1">
    <location>
        <begin position="19"/>
        <end position="200"/>
    </location>
</feature>
<accession>A0AAD6DI49</accession>
<evidence type="ECO:0000313" key="2">
    <source>
        <dbReference type="EMBL" id="KAJ5583790.1"/>
    </source>
</evidence>
<dbReference type="AlphaFoldDB" id="A0AAD6DI49"/>
<sequence length="200" mass="22316">MRFLRYSLALVCLSTASSWHSQTKPMMFSAKSLISPTHSARTKRILIATKVASWHLPPLAQGFYNTWSTLRTANAQVPTDTKFTREDADTIFHSIDSANDLSVQLFQTYKEKAPKLNQAGAGFTVPIFMQALYREADDYMVSLEHLMPPDFAGPMHQITAKHKAAWDATFAAYEPVGNPNTPQQFKTFSSIVAPVLGFLV</sequence>
<comment type="caution">
    <text evidence="2">The sequence shown here is derived from an EMBL/GenBank/DDBJ whole genome shotgun (WGS) entry which is preliminary data.</text>
</comment>
<reference evidence="2 3" key="1">
    <citation type="journal article" date="2023" name="IMA Fungus">
        <title>Comparative genomic study of the Penicillium genus elucidates a diverse pangenome and 15 lateral gene transfer events.</title>
        <authorList>
            <person name="Petersen C."/>
            <person name="Sorensen T."/>
            <person name="Nielsen M.R."/>
            <person name="Sondergaard T.E."/>
            <person name="Sorensen J.L."/>
            <person name="Fitzpatrick D.A."/>
            <person name="Frisvad J.C."/>
            <person name="Nielsen K.L."/>
        </authorList>
    </citation>
    <scope>NUCLEOTIDE SEQUENCE [LARGE SCALE GENOMIC DNA]</scope>
    <source>
        <strain evidence="2 3">IBT 29057</strain>
    </source>
</reference>
<keyword evidence="3" id="KW-1185">Reference proteome</keyword>
<feature type="signal peptide" evidence="1">
    <location>
        <begin position="1"/>
        <end position="18"/>
    </location>
</feature>
<gene>
    <name evidence="2" type="ORF">N7450_006454</name>
</gene>
<proteinExistence type="predicted"/>
<evidence type="ECO:0000313" key="3">
    <source>
        <dbReference type="Proteomes" id="UP001216150"/>
    </source>
</evidence>
<evidence type="ECO:0000256" key="1">
    <source>
        <dbReference type="SAM" id="SignalP"/>
    </source>
</evidence>